<evidence type="ECO:0000259" key="8">
    <source>
        <dbReference type="PROSITE" id="PS50157"/>
    </source>
</evidence>
<dbReference type="GO" id="GO:0008270">
    <property type="term" value="F:zinc ion binding"/>
    <property type="evidence" value="ECO:0007669"/>
    <property type="project" value="UniProtKB-KW"/>
</dbReference>
<dbReference type="InterPro" id="IPR050527">
    <property type="entry name" value="Snail/Krueppel_Znf"/>
</dbReference>
<feature type="domain" description="C2H2-type" evidence="8">
    <location>
        <begin position="182"/>
        <end position="209"/>
    </location>
</feature>
<dbReference type="Pfam" id="PF00096">
    <property type="entry name" value="zf-C2H2"/>
    <property type="match status" value="2"/>
</dbReference>
<gene>
    <name evidence="9" type="ORF">BSL78_02929</name>
</gene>
<dbReference type="GO" id="GO:0000981">
    <property type="term" value="F:DNA-binding transcription factor activity, RNA polymerase II-specific"/>
    <property type="evidence" value="ECO:0007669"/>
    <property type="project" value="TreeGrafter"/>
</dbReference>
<keyword evidence="5" id="KW-0539">Nucleus</keyword>
<keyword evidence="3 6" id="KW-0863">Zinc-finger</keyword>
<evidence type="ECO:0000256" key="4">
    <source>
        <dbReference type="ARBA" id="ARBA00022833"/>
    </source>
</evidence>
<feature type="region of interest" description="Disordered" evidence="7">
    <location>
        <begin position="20"/>
        <end position="49"/>
    </location>
</feature>
<dbReference type="SUPFAM" id="SSF57667">
    <property type="entry name" value="beta-beta-alpha zinc fingers"/>
    <property type="match status" value="1"/>
</dbReference>
<name>A0A2G8LIQ9_STIJA</name>
<feature type="compositionally biased region" description="Polar residues" evidence="7">
    <location>
        <begin position="38"/>
        <end position="49"/>
    </location>
</feature>
<keyword evidence="2" id="KW-0677">Repeat</keyword>
<dbReference type="SMART" id="SM00355">
    <property type="entry name" value="ZnF_C2H2"/>
    <property type="match status" value="3"/>
</dbReference>
<evidence type="ECO:0000256" key="1">
    <source>
        <dbReference type="ARBA" id="ARBA00022723"/>
    </source>
</evidence>
<evidence type="ECO:0000313" key="9">
    <source>
        <dbReference type="EMBL" id="PIK60115.1"/>
    </source>
</evidence>
<dbReference type="AlphaFoldDB" id="A0A2G8LIQ9"/>
<evidence type="ECO:0000256" key="6">
    <source>
        <dbReference type="PROSITE-ProRule" id="PRU00042"/>
    </source>
</evidence>
<keyword evidence="4" id="KW-0862">Zinc</keyword>
<protein>
    <submittedName>
        <fullName evidence="9">Putative zinc finger protein</fullName>
    </submittedName>
</protein>
<accession>A0A2G8LIQ9</accession>
<dbReference type="InterPro" id="IPR036236">
    <property type="entry name" value="Znf_C2H2_sf"/>
</dbReference>
<evidence type="ECO:0000256" key="3">
    <source>
        <dbReference type="ARBA" id="ARBA00022771"/>
    </source>
</evidence>
<organism evidence="9 10">
    <name type="scientific">Stichopus japonicus</name>
    <name type="common">Sea cucumber</name>
    <dbReference type="NCBI Taxonomy" id="307972"/>
    <lineage>
        <taxon>Eukaryota</taxon>
        <taxon>Metazoa</taxon>
        <taxon>Echinodermata</taxon>
        <taxon>Eleutherozoa</taxon>
        <taxon>Echinozoa</taxon>
        <taxon>Holothuroidea</taxon>
        <taxon>Aspidochirotacea</taxon>
        <taxon>Aspidochirotida</taxon>
        <taxon>Stichopodidae</taxon>
        <taxon>Apostichopus</taxon>
    </lineage>
</organism>
<comment type="caution">
    <text evidence="9">The sequence shown here is derived from an EMBL/GenBank/DDBJ whole genome shotgun (WGS) entry which is preliminary data.</text>
</comment>
<dbReference type="OrthoDB" id="10004641at2759"/>
<reference evidence="9 10" key="1">
    <citation type="journal article" date="2017" name="PLoS Biol.">
        <title>The sea cucumber genome provides insights into morphological evolution and visceral regeneration.</title>
        <authorList>
            <person name="Zhang X."/>
            <person name="Sun L."/>
            <person name="Yuan J."/>
            <person name="Sun Y."/>
            <person name="Gao Y."/>
            <person name="Zhang L."/>
            <person name="Li S."/>
            <person name="Dai H."/>
            <person name="Hamel J.F."/>
            <person name="Liu C."/>
            <person name="Yu Y."/>
            <person name="Liu S."/>
            <person name="Lin W."/>
            <person name="Guo K."/>
            <person name="Jin S."/>
            <person name="Xu P."/>
            <person name="Storey K.B."/>
            <person name="Huan P."/>
            <person name="Zhang T."/>
            <person name="Zhou Y."/>
            <person name="Zhang J."/>
            <person name="Lin C."/>
            <person name="Li X."/>
            <person name="Xing L."/>
            <person name="Huo D."/>
            <person name="Sun M."/>
            <person name="Wang L."/>
            <person name="Mercier A."/>
            <person name="Li F."/>
            <person name="Yang H."/>
            <person name="Xiang J."/>
        </authorList>
    </citation>
    <scope>NUCLEOTIDE SEQUENCE [LARGE SCALE GENOMIC DNA]</scope>
    <source>
        <strain evidence="9">Shaxun</strain>
        <tissue evidence="9">Muscle</tissue>
    </source>
</reference>
<evidence type="ECO:0000256" key="7">
    <source>
        <dbReference type="SAM" id="MobiDB-lite"/>
    </source>
</evidence>
<dbReference type="PANTHER" id="PTHR24388">
    <property type="entry name" value="ZINC FINGER PROTEIN"/>
    <property type="match status" value="1"/>
</dbReference>
<dbReference type="PANTHER" id="PTHR24388:SF53">
    <property type="entry name" value="CHORION TRANSCRIPTION FACTOR CF2-RELATED"/>
    <property type="match status" value="1"/>
</dbReference>
<dbReference type="Gene3D" id="3.30.160.60">
    <property type="entry name" value="Classic Zinc Finger"/>
    <property type="match status" value="2"/>
</dbReference>
<dbReference type="InterPro" id="IPR013087">
    <property type="entry name" value="Znf_C2H2_type"/>
</dbReference>
<dbReference type="STRING" id="307972.A0A2G8LIQ9"/>
<keyword evidence="1" id="KW-0479">Metal-binding</keyword>
<dbReference type="PROSITE" id="PS50157">
    <property type="entry name" value="ZINC_FINGER_C2H2_2"/>
    <property type="match status" value="2"/>
</dbReference>
<proteinExistence type="predicted"/>
<evidence type="ECO:0000256" key="5">
    <source>
        <dbReference type="ARBA" id="ARBA00023242"/>
    </source>
</evidence>
<feature type="domain" description="C2H2-type" evidence="8">
    <location>
        <begin position="154"/>
        <end position="181"/>
    </location>
</feature>
<evidence type="ECO:0000313" key="10">
    <source>
        <dbReference type="Proteomes" id="UP000230750"/>
    </source>
</evidence>
<dbReference type="GO" id="GO:0000978">
    <property type="term" value="F:RNA polymerase II cis-regulatory region sequence-specific DNA binding"/>
    <property type="evidence" value="ECO:0007669"/>
    <property type="project" value="TreeGrafter"/>
</dbReference>
<dbReference type="EMBL" id="MRZV01000065">
    <property type="protein sequence ID" value="PIK60115.1"/>
    <property type="molecule type" value="Genomic_DNA"/>
</dbReference>
<dbReference type="Proteomes" id="UP000230750">
    <property type="component" value="Unassembled WGS sequence"/>
</dbReference>
<sequence length="296" mass="33149">MTSPDKDDFCLLDNQGSFGVNPSPHLDKSVPVPDSGCSVPSVSSPDTASSVDFDKALPTITKSQFNTAEDILTSLIAESSPAMPKAVNHLVSVLDLSKSANYSDSPFTPSPPAGYVTPPWSPESTALINKSTQMLNGDEIEKPRSLSEGCLNIYYCQYCGREFKHKIGLKNHERSHLRGETHMCGYCGKKFRYKNKLRRHVNVHARELRICRFCGQVQSNDYELVQHEKQHKKDGEKVSDMKSLPCNSLKCLDNLFSTDKENSTKVPQFSNQPWSSLRMAFLRTQPYPKPMRLNSV</sequence>
<evidence type="ECO:0000256" key="2">
    <source>
        <dbReference type="ARBA" id="ARBA00022737"/>
    </source>
</evidence>
<dbReference type="PROSITE" id="PS00028">
    <property type="entry name" value="ZINC_FINGER_C2H2_1"/>
    <property type="match status" value="2"/>
</dbReference>
<keyword evidence="10" id="KW-1185">Reference proteome</keyword>